<dbReference type="InterPro" id="IPR012907">
    <property type="entry name" value="Peptidase_S11_C"/>
</dbReference>
<evidence type="ECO:0000256" key="10">
    <source>
        <dbReference type="ARBA" id="ARBA00022984"/>
    </source>
</evidence>
<dbReference type="Pfam" id="PF00768">
    <property type="entry name" value="Peptidase_S11"/>
    <property type="match status" value="1"/>
</dbReference>
<dbReference type="PRINTS" id="PR00725">
    <property type="entry name" value="DADACBPTASE1"/>
</dbReference>
<dbReference type="RefSeq" id="WP_149485679.1">
    <property type="nucleotide sequence ID" value="NZ_CP036150.1"/>
</dbReference>
<organism evidence="17 18">
    <name type="scientific">Oceanispirochaeta crateris</name>
    <dbReference type="NCBI Taxonomy" id="2518645"/>
    <lineage>
        <taxon>Bacteria</taxon>
        <taxon>Pseudomonadati</taxon>
        <taxon>Spirochaetota</taxon>
        <taxon>Spirochaetia</taxon>
        <taxon>Spirochaetales</taxon>
        <taxon>Spirochaetaceae</taxon>
        <taxon>Oceanispirochaeta</taxon>
    </lineage>
</organism>
<evidence type="ECO:0000256" key="12">
    <source>
        <dbReference type="ARBA" id="ARBA00034000"/>
    </source>
</evidence>
<dbReference type="SMART" id="SM00936">
    <property type="entry name" value="PBP5_C"/>
    <property type="match status" value="1"/>
</dbReference>
<keyword evidence="5 17" id="KW-0121">Carboxypeptidase</keyword>
<gene>
    <name evidence="17" type="ORF">EXM22_06205</name>
</gene>
<evidence type="ECO:0000256" key="1">
    <source>
        <dbReference type="ARBA" id="ARBA00003217"/>
    </source>
</evidence>
<dbReference type="Pfam" id="PF07943">
    <property type="entry name" value="PBP5_C"/>
    <property type="match status" value="1"/>
</dbReference>
<evidence type="ECO:0000256" key="2">
    <source>
        <dbReference type="ARBA" id="ARBA00004752"/>
    </source>
</evidence>
<dbReference type="InterPro" id="IPR037167">
    <property type="entry name" value="Peptidase_S11_C_sf"/>
</dbReference>
<comment type="similarity">
    <text evidence="3 15">Belongs to the peptidase S11 family.</text>
</comment>
<evidence type="ECO:0000256" key="4">
    <source>
        <dbReference type="ARBA" id="ARBA00012448"/>
    </source>
</evidence>
<dbReference type="UniPathway" id="UPA00219"/>
<evidence type="ECO:0000256" key="13">
    <source>
        <dbReference type="PIRSR" id="PIRSR618044-1"/>
    </source>
</evidence>
<dbReference type="AlphaFoldDB" id="A0A5C1QK85"/>
<keyword evidence="7" id="KW-0732">Signal</keyword>
<feature type="active site" description="Acyl-ester intermediate" evidence="13">
    <location>
        <position position="65"/>
    </location>
</feature>
<evidence type="ECO:0000256" key="8">
    <source>
        <dbReference type="ARBA" id="ARBA00022801"/>
    </source>
</evidence>
<evidence type="ECO:0000313" key="18">
    <source>
        <dbReference type="Proteomes" id="UP000324209"/>
    </source>
</evidence>
<evidence type="ECO:0000256" key="14">
    <source>
        <dbReference type="PIRSR" id="PIRSR618044-2"/>
    </source>
</evidence>
<sequence>MIFKKISIYLFIIGFSFMTSMLFADSKAQEDLEQELTAQAAVLMDFNTGRILFEKNGNQVIPPASMTKVMTLFLTYEALEEGRIHKEDLITIDEAGSSFSRPPFSSLMLLEEGQQVTVLDLMKGLAVASGNDAAYALAHILGPGKEAFVDKMNAKARELGLKNTRFVDPDGWSEFDAVSPLDFASLGRAYIQEYPEALVELHSLQFIVYPLPENLPDNVDFRIQVPRKKLNTNILLGKYEGLDGLKTGYIDESGFNFTGTAFRGGQRLIAVIMGIHSESYYQGIRRRADETELLLDYGFNEFYPQFPKAPELQNLRVWFSRDEYIQPQVSEGPAVMMRKDEMNSVYSQIHINDDLKAPISAGTGIGRVDYYLEGTFLGSSDVQISHDVEEGSIYQRVRDSLIRWWEKRSS</sequence>
<dbReference type="OrthoDB" id="9791132at2"/>
<evidence type="ECO:0000313" key="17">
    <source>
        <dbReference type="EMBL" id="QEN07599.1"/>
    </source>
</evidence>
<evidence type="ECO:0000256" key="9">
    <source>
        <dbReference type="ARBA" id="ARBA00022960"/>
    </source>
</evidence>
<name>A0A5C1QK85_9SPIO</name>
<reference evidence="17 18" key="1">
    <citation type="submission" date="2019-02" db="EMBL/GenBank/DDBJ databases">
        <title>Complete Genome Sequence and Methylome Analysis of free living Spirochaetas.</title>
        <authorList>
            <person name="Fomenkov A."/>
            <person name="Dubinina G."/>
            <person name="Leshcheva N."/>
            <person name="Mikheeva N."/>
            <person name="Grabovich M."/>
            <person name="Vincze T."/>
            <person name="Roberts R.J."/>
        </authorList>
    </citation>
    <scope>NUCLEOTIDE SEQUENCE [LARGE SCALE GENOMIC DNA]</scope>
    <source>
        <strain evidence="17 18">K2</strain>
    </source>
</reference>
<dbReference type="GO" id="GO:0006508">
    <property type="term" value="P:proteolysis"/>
    <property type="evidence" value="ECO:0007669"/>
    <property type="project" value="UniProtKB-KW"/>
</dbReference>
<keyword evidence="18" id="KW-1185">Reference proteome</keyword>
<dbReference type="SUPFAM" id="SSF56601">
    <property type="entry name" value="beta-lactamase/transpeptidase-like"/>
    <property type="match status" value="1"/>
</dbReference>
<accession>A0A5C1QK85</accession>
<keyword evidence="11" id="KW-0961">Cell wall biogenesis/degradation</keyword>
<comment type="catalytic activity">
    <reaction evidence="12">
        <text>Preferential cleavage: (Ac)2-L-Lys-D-Ala-|-D-Ala. Also transpeptidation of peptidyl-alanyl moieties that are N-acyl substituents of D-alanine.</text>
        <dbReference type="EC" id="3.4.16.4"/>
    </reaction>
</comment>
<dbReference type="Gene3D" id="2.60.410.10">
    <property type="entry name" value="D-Ala-D-Ala carboxypeptidase, C-terminal domain"/>
    <property type="match status" value="1"/>
</dbReference>
<comment type="pathway">
    <text evidence="2">Cell wall biogenesis; peptidoglycan biosynthesis.</text>
</comment>
<dbReference type="SUPFAM" id="SSF69189">
    <property type="entry name" value="Penicillin-binding protein associated domain"/>
    <property type="match status" value="1"/>
</dbReference>
<keyword evidence="9" id="KW-0133">Cell shape</keyword>
<evidence type="ECO:0000256" key="5">
    <source>
        <dbReference type="ARBA" id="ARBA00022645"/>
    </source>
</evidence>
<feature type="active site" evidence="13">
    <location>
        <position position="129"/>
    </location>
</feature>
<evidence type="ECO:0000256" key="15">
    <source>
        <dbReference type="RuleBase" id="RU004016"/>
    </source>
</evidence>
<feature type="domain" description="Peptidase S11 D-Ala-D-Ala carboxypeptidase A C-terminal" evidence="16">
    <location>
        <begin position="300"/>
        <end position="390"/>
    </location>
</feature>
<feature type="active site" description="Proton acceptor" evidence="13">
    <location>
        <position position="68"/>
    </location>
</feature>
<evidence type="ECO:0000259" key="16">
    <source>
        <dbReference type="SMART" id="SM00936"/>
    </source>
</evidence>
<dbReference type="GO" id="GO:0009002">
    <property type="term" value="F:serine-type D-Ala-D-Ala carboxypeptidase activity"/>
    <property type="evidence" value="ECO:0007669"/>
    <property type="project" value="UniProtKB-EC"/>
</dbReference>
<dbReference type="PANTHER" id="PTHR21581">
    <property type="entry name" value="D-ALANYL-D-ALANINE CARBOXYPEPTIDASE"/>
    <property type="match status" value="1"/>
</dbReference>
<comment type="function">
    <text evidence="1">Removes C-terminal D-alanyl residues from sugar-peptide cell wall precursors.</text>
</comment>
<dbReference type="InterPro" id="IPR012338">
    <property type="entry name" value="Beta-lactam/transpept-like"/>
</dbReference>
<evidence type="ECO:0000256" key="7">
    <source>
        <dbReference type="ARBA" id="ARBA00022729"/>
    </source>
</evidence>
<dbReference type="KEGG" id="ock:EXM22_06205"/>
<dbReference type="InterPro" id="IPR001967">
    <property type="entry name" value="Peptidase_S11_N"/>
</dbReference>
<feature type="binding site" evidence="14">
    <location>
        <position position="246"/>
    </location>
    <ligand>
        <name>substrate</name>
    </ligand>
</feature>
<evidence type="ECO:0000256" key="3">
    <source>
        <dbReference type="ARBA" id="ARBA00007164"/>
    </source>
</evidence>
<dbReference type="PANTHER" id="PTHR21581:SF6">
    <property type="entry name" value="TRAFFICKING PROTEIN PARTICLE COMPLEX SUBUNIT 12"/>
    <property type="match status" value="1"/>
</dbReference>
<dbReference type="Gene3D" id="3.40.710.10">
    <property type="entry name" value="DD-peptidase/beta-lactamase superfamily"/>
    <property type="match status" value="1"/>
</dbReference>
<evidence type="ECO:0000256" key="6">
    <source>
        <dbReference type="ARBA" id="ARBA00022670"/>
    </source>
</evidence>
<keyword evidence="6" id="KW-0645">Protease</keyword>
<protein>
    <recommendedName>
        <fullName evidence="4">serine-type D-Ala-D-Ala carboxypeptidase</fullName>
        <ecNumber evidence="4">3.4.16.4</ecNumber>
    </recommendedName>
</protein>
<dbReference type="GO" id="GO:0008360">
    <property type="term" value="P:regulation of cell shape"/>
    <property type="evidence" value="ECO:0007669"/>
    <property type="project" value="UniProtKB-KW"/>
</dbReference>
<proteinExistence type="inferred from homology"/>
<dbReference type="Proteomes" id="UP000324209">
    <property type="component" value="Chromosome"/>
</dbReference>
<dbReference type="EMBL" id="CP036150">
    <property type="protein sequence ID" value="QEN07599.1"/>
    <property type="molecule type" value="Genomic_DNA"/>
</dbReference>
<dbReference type="EC" id="3.4.16.4" evidence="4"/>
<dbReference type="GO" id="GO:0071555">
    <property type="term" value="P:cell wall organization"/>
    <property type="evidence" value="ECO:0007669"/>
    <property type="project" value="UniProtKB-KW"/>
</dbReference>
<keyword evidence="10" id="KW-0573">Peptidoglycan synthesis</keyword>
<dbReference type="InterPro" id="IPR015956">
    <property type="entry name" value="Peniciliin-bd_prot_C_sf"/>
</dbReference>
<evidence type="ECO:0000256" key="11">
    <source>
        <dbReference type="ARBA" id="ARBA00023316"/>
    </source>
</evidence>
<dbReference type="InterPro" id="IPR018044">
    <property type="entry name" value="Peptidase_S11"/>
</dbReference>
<dbReference type="GO" id="GO:0009252">
    <property type="term" value="P:peptidoglycan biosynthetic process"/>
    <property type="evidence" value="ECO:0007669"/>
    <property type="project" value="UniProtKB-UniPathway"/>
</dbReference>
<keyword evidence="8" id="KW-0378">Hydrolase</keyword>